<dbReference type="Pfam" id="PF11716">
    <property type="entry name" value="MDMPI_N"/>
    <property type="match status" value="1"/>
</dbReference>
<dbReference type="InterPro" id="IPR024344">
    <property type="entry name" value="MDMPI_metal-binding"/>
</dbReference>
<dbReference type="SUPFAM" id="SSF109854">
    <property type="entry name" value="DinB/YfiT-like putative metalloenzymes"/>
    <property type="match status" value="1"/>
</dbReference>
<dbReference type="GO" id="GO:0046872">
    <property type="term" value="F:metal ion binding"/>
    <property type="evidence" value="ECO:0007669"/>
    <property type="project" value="InterPro"/>
</dbReference>
<evidence type="ECO:0000313" key="2">
    <source>
        <dbReference type="EMBL" id="RSD25612.1"/>
    </source>
</evidence>
<dbReference type="RefSeq" id="WP_125305737.1">
    <property type="nucleotide sequence ID" value="NZ_RSEC01000008.1"/>
</dbReference>
<dbReference type="EMBL" id="RSEC01000008">
    <property type="protein sequence ID" value="RSD25612.1"/>
    <property type="molecule type" value="Genomic_DNA"/>
</dbReference>
<organism evidence="2 3">
    <name type="scientific">Amycolatopsis eburnea</name>
    <dbReference type="NCBI Taxonomy" id="2267691"/>
    <lineage>
        <taxon>Bacteria</taxon>
        <taxon>Bacillati</taxon>
        <taxon>Actinomycetota</taxon>
        <taxon>Actinomycetes</taxon>
        <taxon>Pseudonocardiales</taxon>
        <taxon>Pseudonocardiaceae</taxon>
        <taxon>Amycolatopsis</taxon>
    </lineage>
</organism>
<dbReference type="InterPro" id="IPR034660">
    <property type="entry name" value="DinB/YfiT-like"/>
</dbReference>
<evidence type="ECO:0000259" key="1">
    <source>
        <dbReference type="Pfam" id="PF11716"/>
    </source>
</evidence>
<evidence type="ECO:0000313" key="3">
    <source>
        <dbReference type="Proteomes" id="UP000267081"/>
    </source>
</evidence>
<accession>A0A3R9EXX8</accession>
<dbReference type="OrthoDB" id="3671213at2"/>
<dbReference type="AlphaFoldDB" id="A0A3R9EXX8"/>
<protein>
    <recommendedName>
        <fullName evidence="1">Mycothiol-dependent maleylpyruvate isomerase metal-binding domain-containing protein</fullName>
    </recommendedName>
</protein>
<dbReference type="GO" id="GO:0005886">
    <property type="term" value="C:plasma membrane"/>
    <property type="evidence" value="ECO:0007669"/>
    <property type="project" value="TreeGrafter"/>
</dbReference>
<dbReference type="Proteomes" id="UP000267081">
    <property type="component" value="Unassembled WGS sequence"/>
</dbReference>
<dbReference type="PANTHER" id="PTHR40758">
    <property type="entry name" value="CONSERVED PROTEIN"/>
    <property type="match status" value="1"/>
</dbReference>
<reference evidence="2 3" key="1">
    <citation type="submission" date="2018-12" db="EMBL/GenBank/DDBJ databases">
        <title>Amycolatopsis eburnea sp. nov. actinomycete associate with arbuscular mycorrhiza fungal spore.</title>
        <authorList>
            <person name="Lumyong S."/>
            <person name="Chaiya L."/>
        </authorList>
    </citation>
    <scope>NUCLEOTIDE SEQUENCE [LARGE SCALE GENOMIC DNA]</scope>
    <source>
        <strain evidence="2 3">GLM-1</strain>
    </source>
</reference>
<comment type="caution">
    <text evidence="2">The sequence shown here is derived from an EMBL/GenBank/DDBJ whole genome shotgun (WGS) entry which is preliminary data.</text>
</comment>
<sequence>MLEAIDVHADALKRAALTAGPAAPVPNCPKWTVHDLVTHIASVHCAAIGLVLDRPLPPTPPPDWADVLGWWDGQRLALREALVRNPGSPWTGRLAHATAIHRLDAESALARPVPARLSPEFAPGAGELVCAVVLPGSAGCRGGDRLPAVRPARGECGT</sequence>
<proteinExistence type="predicted"/>
<feature type="domain" description="Mycothiol-dependent maleylpyruvate isomerase metal-binding" evidence="1">
    <location>
        <begin position="10"/>
        <end position="83"/>
    </location>
</feature>
<gene>
    <name evidence="2" type="ORF">EIY87_01035</name>
</gene>
<dbReference type="PANTHER" id="PTHR40758:SF1">
    <property type="entry name" value="CONSERVED PROTEIN"/>
    <property type="match status" value="1"/>
</dbReference>
<keyword evidence="3" id="KW-1185">Reference proteome</keyword>
<name>A0A3R9EXX8_9PSEU</name>